<dbReference type="InterPro" id="IPR051121">
    <property type="entry name" value="FAH"/>
</dbReference>
<reference evidence="4 5" key="1">
    <citation type="submission" date="2023-07" db="EMBL/GenBank/DDBJ databases">
        <title>Novel species in genus Planococcus.</title>
        <authorList>
            <person name="Ning S."/>
        </authorList>
    </citation>
    <scope>NUCLEOTIDE SEQUENCE [LARGE SCALE GENOMIC DNA]</scope>
    <source>
        <strain evidence="4 5">N017</strain>
    </source>
</reference>
<keyword evidence="2" id="KW-0479">Metal-binding</keyword>
<name>A0ABT8NGC2_9BACL</name>
<evidence type="ECO:0000256" key="1">
    <source>
        <dbReference type="ARBA" id="ARBA00010211"/>
    </source>
</evidence>
<gene>
    <name evidence="4" type="ORF">QWY13_14940</name>
</gene>
<dbReference type="Proteomes" id="UP001172142">
    <property type="component" value="Unassembled WGS sequence"/>
</dbReference>
<dbReference type="PANTHER" id="PTHR42796">
    <property type="entry name" value="FUMARYLACETOACETATE HYDROLASE DOMAIN-CONTAINING PROTEIN 2A-RELATED"/>
    <property type="match status" value="1"/>
</dbReference>
<dbReference type="EMBL" id="JAUJWU010000004">
    <property type="protein sequence ID" value="MDN7246784.1"/>
    <property type="molecule type" value="Genomic_DNA"/>
</dbReference>
<keyword evidence="5" id="KW-1185">Reference proteome</keyword>
<evidence type="ECO:0000259" key="3">
    <source>
        <dbReference type="Pfam" id="PF01557"/>
    </source>
</evidence>
<dbReference type="Pfam" id="PF01557">
    <property type="entry name" value="FAA_hydrolase"/>
    <property type="match status" value="1"/>
</dbReference>
<keyword evidence="4" id="KW-0378">Hydrolase</keyword>
<dbReference type="InterPro" id="IPR011234">
    <property type="entry name" value="Fumarylacetoacetase-like_C"/>
</dbReference>
<protein>
    <submittedName>
        <fullName evidence="4">Fumarylacetoacetate hydrolase family protein</fullName>
    </submittedName>
</protein>
<organism evidence="4 5">
    <name type="scientific">Planococcus shenhongbingii</name>
    <dbReference type="NCBI Taxonomy" id="3058398"/>
    <lineage>
        <taxon>Bacteria</taxon>
        <taxon>Bacillati</taxon>
        <taxon>Bacillota</taxon>
        <taxon>Bacilli</taxon>
        <taxon>Bacillales</taxon>
        <taxon>Caryophanaceae</taxon>
        <taxon>Planococcus</taxon>
    </lineage>
</organism>
<evidence type="ECO:0000313" key="4">
    <source>
        <dbReference type="EMBL" id="MDN7246784.1"/>
    </source>
</evidence>
<dbReference type="Gene3D" id="3.90.850.10">
    <property type="entry name" value="Fumarylacetoacetase-like, C-terminal domain"/>
    <property type="match status" value="1"/>
</dbReference>
<comment type="similarity">
    <text evidence="1">Belongs to the FAH family.</text>
</comment>
<proteinExistence type="inferred from homology"/>
<dbReference type="GO" id="GO:0016787">
    <property type="term" value="F:hydrolase activity"/>
    <property type="evidence" value="ECO:0007669"/>
    <property type="project" value="UniProtKB-KW"/>
</dbReference>
<dbReference type="SUPFAM" id="SSF56529">
    <property type="entry name" value="FAH"/>
    <property type="match status" value="1"/>
</dbReference>
<evidence type="ECO:0000256" key="2">
    <source>
        <dbReference type="ARBA" id="ARBA00022723"/>
    </source>
</evidence>
<sequence length="300" mass="32678">MKLLSFTTSKGLSYGVKTEQGIVDVKATAEAAGLPVSQNIQELISKGEAGRRELEAVLSATAAIVQEGEFQYAPAVQNPGKIICVGANYKAHAEEANMTAPEYPIYFAKFANSLAAHEEEVVLPEFVDQGDYEVELVAVIGEQTHQVTQEQALAKVYGYATGNDLSARKQQFRSNQWMFGKAIDGFAPIGPYLVTAEEVADPQNLTLSCWVNGELRQHANTKDMIFPIAEIISDLSQIMTLEPGDVIYTGTPEGVILGMEEPVWLKPGDEIACEVEGLGRLENRLIAVKSREEKEQAVSL</sequence>
<dbReference type="RefSeq" id="WP_301857176.1">
    <property type="nucleotide sequence ID" value="NZ_JAUJWU010000004.1"/>
</dbReference>
<comment type="caution">
    <text evidence="4">The sequence shown here is derived from an EMBL/GenBank/DDBJ whole genome shotgun (WGS) entry which is preliminary data.</text>
</comment>
<accession>A0ABT8NGC2</accession>
<evidence type="ECO:0000313" key="5">
    <source>
        <dbReference type="Proteomes" id="UP001172142"/>
    </source>
</evidence>
<dbReference type="PANTHER" id="PTHR42796:SF4">
    <property type="entry name" value="FUMARYLACETOACETATE HYDROLASE DOMAIN-CONTAINING PROTEIN 2A"/>
    <property type="match status" value="1"/>
</dbReference>
<dbReference type="InterPro" id="IPR036663">
    <property type="entry name" value="Fumarylacetoacetase_C_sf"/>
</dbReference>
<feature type="domain" description="Fumarylacetoacetase-like C-terminal" evidence="3">
    <location>
        <begin position="81"/>
        <end position="285"/>
    </location>
</feature>